<dbReference type="Proteomes" id="UP001281147">
    <property type="component" value="Unassembled WGS sequence"/>
</dbReference>
<proteinExistence type="predicted"/>
<name>A0ACC3MSF3_9PEZI</name>
<evidence type="ECO:0000313" key="2">
    <source>
        <dbReference type="Proteomes" id="UP001281147"/>
    </source>
</evidence>
<organism evidence="1 2">
    <name type="scientific">Vermiconidia calcicola</name>
    <dbReference type="NCBI Taxonomy" id="1690605"/>
    <lineage>
        <taxon>Eukaryota</taxon>
        <taxon>Fungi</taxon>
        <taxon>Dikarya</taxon>
        <taxon>Ascomycota</taxon>
        <taxon>Pezizomycotina</taxon>
        <taxon>Dothideomycetes</taxon>
        <taxon>Dothideomycetidae</taxon>
        <taxon>Mycosphaerellales</taxon>
        <taxon>Extremaceae</taxon>
        <taxon>Vermiconidia</taxon>
    </lineage>
</organism>
<evidence type="ECO:0000313" key="1">
    <source>
        <dbReference type="EMBL" id="KAK3702506.1"/>
    </source>
</evidence>
<dbReference type="EMBL" id="JAUTXU010000160">
    <property type="protein sequence ID" value="KAK3702506.1"/>
    <property type="molecule type" value="Genomic_DNA"/>
</dbReference>
<comment type="caution">
    <text evidence="1">The sequence shown here is derived from an EMBL/GenBank/DDBJ whole genome shotgun (WGS) entry which is preliminary data.</text>
</comment>
<protein>
    <submittedName>
        <fullName evidence="1">Uncharacterized protein</fullName>
    </submittedName>
</protein>
<accession>A0ACC3MSF3</accession>
<reference evidence="1" key="1">
    <citation type="submission" date="2023-07" db="EMBL/GenBank/DDBJ databases">
        <title>Black Yeasts Isolated from many extreme environments.</title>
        <authorList>
            <person name="Coleine C."/>
            <person name="Stajich J.E."/>
            <person name="Selbmann L."/>
        </authorList>
    </citation>
    <scope>NUCLEOTIDE SEQUENCE</scope>
    <source>
        <strain evidence="1">CCFEE 5714</strain>
    </source>
</reference>
<gene>
    <name evidence="1" type="ORF">LTR37_014868</name>
</gene>
<keyword evidence="2" id="KW-1185">Reference proteome</keyword>
<sequence>MEAIDSSPASPSSKKRAAPDDDSPEKKPLNLKGTQFVMPTPPETDQSSNASPTCTNNEAARQASPAPSSSALSSVELVSSNEVHNSTTTPDLGSIAAASGSNPRPAKRRKLTVAEKDLQRKEKEAKDAEKAEQKAKRDEEKRIKDEEKRKKAEEREAKKREKDLEEERKAQEKLKKERAQMRLGAFFQKPATPVKQSEDGEGQVTSTRRKSLSLEPFDVVANQIRPSASPCRTGPQPVTEEQTPAKQAVSDYQKYFLPFQLRTHSSMAPLLGLEDMELAQEAFDHDINDPSLREKYDLGIVDSYASLERQFAGERELARGLPFSGTRHLIDQIQGSSQQPIDLTDEKPTTNPLSALQDISRRYIEFTRDVRPAYFGTYTKIRFPRTTRKLRRNPFSRSRKDTDYDYDSEAEWEEPEEGEDILDEEEDETDSVGEVNEMDGFLDDEEDALKNKRKMVTDDMVPNSTGLCWENEFGMVVPSIEGGSPSQAMRGMRIGVLLPGFTGPTIDPFSTEYWRTEQTPALQPGPVSEALPTSTTGLMAPPRPPLQPRTSNSSPPDSTLVGAAEGMKGPINSVAATQGSKAGRKAAPKILSKEDLDEFKDAVVGSQLFKAELLKGLKARFPKLTNDTIKGTLGEHFAYVGANKADKKWVYVASS</sequence>